<feature type="domain" description="Release factor glutamine methyltransferase N-terminal" evidence="5">
    <location>
        <begin position="7"/>
        <end position="76"/>
    </location>
</feature>
<dbReference type="InterPro" id="IPR040758">
    <property type="entry name" value="PrmC_N"/>
</dbReference>
<sequence>MYFISQYLKATERRLETQGIHSPLIDAEVLMSVAINRPREFLYAHPEYEMTDEEIVRYDAFISRRCNREPVAYITGKKEFYGLNFFVNDSVLIPRPETEEIVENTLAILKKSSGKCAVIDVGTGSGCIIIAIAKTSLMHHYYAAVDISIDALNIARENANQHGVQNKIAFFHGNLIEPILNAPQKKFDAIIIAANLPYITPAQYKTLEPEIVRYEPGSALLTPTDDSYYYYRELEKQTEIMKKIYSVPIYRLYETDKGIQKIPINLSADR</sequence>
<evidence type="ECO:0000259" key="4">
    <source>
        <dbReference type="Pfam" id="PF13847"/>
    </source>
</evidence>
<evidence type="ECO:0000259" key="5">
    <source>
        <dbReference type="Pfam" id="PF17827"/>
    </source>
</evidence>
<dbReference type="PANTHER" id="PTHR18895:SF74">
    <property type="entry name" value="MTRF1L RELEASE FACTOR GLUTAMINE METHYLTRANSFERASE"/>
    <property type="match status" value="1"/>
</dbReference>
<dbReference type="GO" id="GO:0008276">
    <property type="term" value="F:protein methyltransferase activity"/>
    <property type="evidence" value="ECO:0007669"/>
    <property type="project" value="InterPro"/>
</dbReference>
<dbReference type="Gene3D" id="3.40.50.150">
    <property type="entry name" value="Vaccinia Virus protein VP39"/>
    <property type="match status" value="1"/>
</dbReference>
<dbReference type="InterPro" id="IPR050320">
    <property type="entry name" value="N5-glutamine_MTase"/>
</dbReference>
<dbReference type="EMBL" id="MHJU01000012">
    <property type="protein sequence ID" value="OGY73439.1"/>
    <property type="molecule type" value="Genomic_DNA"/>
</dbReference>
<comment type="caution">
    <text evidence="6">The sequence shown here is derived from an EMBL/GenBank/DDBJ whole genome shotgun (WGS) entry which is preliminary data.</text>
</comment>
<dbReference type="NCBIfam" id="TIGR00536">
    <property type="entry name" value="hemK_fam"/>
    <property type="match status" value="1"/>
</dbReference>
<keyword evidence="1 6" id="KW-0489">Methyltransferase</keyword>
<evidence type="ECO:0000313" key="6">
    <source>
        <dbReference type="EMBL" id="OGY73439.1"/>
    </source>
</evidence>
<dbReference type="InterPro" id="IPR019874">
    <property type="entry name" value="RF_methyltr_PrmC"/>
</dbReference>
<dbReference type="InterPro" id="IPR029063">
    <property type="entry name" value="SAM-dependent_MTases_sf"/>
</dbReference>
<dbReference type="CDD" id="cd02440">
    <property type="entry name" value="AdoMet_MTases"/>
    <property type="match status" value="1"/>
</dbReference>
<evidence type="ECO:0000313" key="7">
    <source>
        <dbReference type="Proteomes" id="UP000178315"/>
    </source>
</evidence>
<accession>A0A1G2A9W4</accession>
<proteinExistence type="predicted"/>
<dbReference type="InterPro" id="IPR004556">
    <property type="entry name" value="HemK-like"/>
</dbReference>
<organism evidence="6 7">
    <name type="scientific">Candidatus Jacksonbacteria bacterium RIFCSPLOWO2_02_FULL_44_20</name>
    <dbReference type="NCBI Taxonomy" id="1798460"/>
    <lineage>
        <taxon>Bacteria</taxon>
        <taxon>Candidatus Jacksoniibacteriota</taxon>
    </lineage>
</organism>
<dbReference type="NCBIfam" id="TIGR03534">
    <property type="entry name" value="RF_mod_PrmC"/>
    <property type="match status" value="1"/>
</dbReference>
<keyword evidence="2 6" id="KW-0808">Transferase</keyword>
<evidence type="ECO:0000256" key="2">
    <source>
        <dbReference type="ARBA" id="ARBA00022679"/>
    </source>
</evidence>
<dbReference type="Pfam" id="PF13847">
    <property type="entry name" value="Methyltransf_31"/>
    <property type="match status" value="1"/>
</dbReference>
<dbReference type="Proteomes" id="UP000178315">
    <property type="component" value="Unassembled WGS sequence"/>
</dbReference>
<keyword evidence="3" id="KW-0949">S-adenosyl-L-methionine</keyword>
<evidence type="ECO:0000256" key="1">
    <source>
        <dbReference type="ARBA" id="ARBA00022603"/>
    </source>
</evidence>
<dbReference type="Gene3D" id="1.10.8.10">
    <property type="entry name" value="DNA helicase RuvA subunit, C-terminal domain"/>
    <property type="match status" value="1"/>
</dbReference>
<reference evidence="6 7" key="1">
    <citation type="journal article" date="2016" name="Nat. Commun.">
        <title>Thousands of microbial genomes shed light on interconnected biogeochemical processes in an aquifer system.</title>
        <authorList>
            <person name="Anantharaman K."/>
            <person name="Brown C.T."/>
            <person name="Hug L.A."/>
            <person name="Sharon I."/>
            <person name="Castelle C.J."/>
            <person name="Probst A.J."/>
            <person name="Thomas B.C."/>
            <person name="Singh A."/>
            <person name="Wilkins M.J."/>
            <person name="Karaoz U."/>
            <person name="Brodie E.L."/>
            <person name="Williams K.H."/>
            <person name="Hubbard S.S."/>
            <person name="Banfield J.F."/>
        </authorList>
    </citation>
    <scope>NUCLEOTIDE SEQUENCE [LARGE SCALE GENOMIC DNA]</scope>
</reference>
<dbReference type="InterPro" id="IPR025714">
    <property type="entry name" value="Methyltranfer_dom"/>
</dbReference>
<dbReference type="GO" id="GO:0032259">
    <property type="term" value="P:methylation"/>
    <property type="evidence" value="ECO:0007669"/>
    <property type="project" value="UniProtKB-KW"/>
</dbReference>
<gene>
    <name evidence="6" type="ORF">A3H61_04790</name>
</gene>
<protein>
    <submittedName>
        <fullName evidence="6">Protein-(Glutamine-N5) methyltransferase, release factor-specific</fullName>
    </submittedName>
</protein>
<dbReference type="SUPFAM" id="SSF53335">
    <property type="entry name" value="S-adenosyl-L-methionine-dependent methyltransferases"/>
    <property type="match status" value="1"/>
</dbReference>
<name>A0A1G2A9W4_9BACT</name>
<feature type="domain" description="Methyltransferase" evidence="4">
    <location>
        <begin position="114"/>
        <end position="208"/>
    </location>
</feature>
<dbReference type="AlphaFoldDB" id="A0A1G2A9W4"/>
<dbReference type="PANTHER" id="PTHR18895">
    <property type="entry name" value="HEMK METHYLTRANSFERASE"/>
    <property type="match status" value="1"/>
</dbReference>
<dbReference type="Pfam" id="PF17827">
    <property type="entry name" value="PrmC_N"/>
    <property type="match status" value="1"/>
</dbReference>
<evidence type="ECO:0000256" key="3">
    <source>
        <dbReference type="ARBA" id="ARBA00022691"/>
    </source>
</evidence>